<dbReference type="EMBL" id="JAUSQL010000001">
    <property type="protein sequence ID" value="MDP9831526.1"/>
    <property type="molecule type" value="Genomic_DNA"/>
</dbReference>
<name>A0ABT9PGB0_9ACTO</name>
<dbReference type="InterPro" id="IPR051313">
    <property type="entry name" value="Bact_iron-sidero_bind"/>
</dbReference>
<keyword evidence="3" id="KW-0813">Transport</keyword>
<evidence type="ECO:0000256" key="3">
    <source>
        <dbReference type="ARBA" id="ARBA00022448"/>
    </source>
</evidence>
<evidence type="ECO:0000256" key="1">
    <source>
        <dbReference type="ARBA" id="ARBA00004196"/>
    </source>
</evidence>
<organism evidence="8 9">
    <name type="scientific">Trueperella abortisuis</name>
    <dbReference type="NCBI Taxonomy" id="445930"/>
    <lineage>
        <taxon>Bacteria</taxon>
        <taxon>Bacillati</taxon>
        <taxon>Actinomycetota</taxon>
        <taxon>Actinomycetes</taxon>
        <taxon>Actinomycetales</taxon>
        <taxon>Actinomycetaceae</taxon>
        <taxon>Trueperella</taxon>
    </lineage>
</organism>
<feature type="signal peptide" evidence="6">
    <location>
        <begin position="1"/>
        <end position="26"/>
    </location>
</feature>
<feature type="region of interest" description="Disordered" evidence="5">
    <location>
        <begin position="25"/>
        <end position="50"/>
    </location>
</feature>
<dbReference type="RefSeq" id="WP_307634246.1">
    <property type="nucleotide sequence ID" value="NZ_JAUSQL010000001.1"/>
</dbReference>
<dbReference type="SUPFAM" id="SSF53807">
    <property type="entry name" value="Helical backbone' metal receptor"/>
    <property type="match status" value="1"/>
</dbReference>
<dbReference type="Pfam" id="PF01497">
    <property type="entry name" value="Peripla_BP_2"/>
    <property type="match status" value="1"/>
</dbReference>
<evidence type="ECO:0000256" key="2">
    <source>
        <dbReference type="ARBA" id="ARBA00008814"/>
    </source>
</evidence>
<protein>
    <submittedName>
        <fullName evidence="8">Iron complex transport system substrate-binding protein</fullName>
    </submittedName>
</protein>
<reference evidence="8 9" key="1">
    <citation type="submission" date="2023-07" db="EMBL/GenBank/DDBJ databases">
        <title>Sequencing the genomes of 1000 actinobacteria strains.</title>
        <authorList>
            <person name="Klenk H.-P."/>
        </authorList>
    </citation>
    <scope>NUCLEOTIDE SEQUENCE [LARGE SCALE GENOMIC DNA]</scope>
    <source>
        <strain evidence="8 9">DSM 19515</strain>
    </source>
</reference>
<sequence length="342" mass="36028">MHLPKVMKLAALTAASVLALSACSSATPGKTSTATGTETTATQEATTESAEATFPRTITHAQGQTTIEAKPESIVVLDMAALDTIDAVGAGDRVVGTVTASVPTWLKDADGIDYSKVTSVGGLKEPDMEAIAKLKPDLVIVGGRSAKFYEEFSKVFTTIDATHSWKTEDYSATVPQNVEMVAQAVGADAKGAAAAEAITAKIAKYSGKGEGKGNALVIMTNAGEISLHDRGSRWAPIWDVFGFGQAYQKPEADEGHKGDKVSFETVKELNPDWIFVVDRDAAVGKAEAGDTAQQVLDNDLVNSTTAAQNGHIVYLSPERWYIVMTGATNFPAMLDEVADAIK</sequence>
<evidence type="ECO:0000259" key="7">
    <source>
        <dbReference type="PROSITE" id="PS50983"/>
    </source>
</evidence>
<evidence type="ECO:0000313" key="9">
    <source>
        <dbReference type="Proteomes" id="UP001230145"/>
    </source>
</evidence>
<proteinExistence type="inferred from homology"/>
<dbReference type="PROSITE" id="PS50983">
    <property type="entry name" value="FE_B12_PBP"/>
    <property type="match status" value="1"/>
</dbReference>
<comment type="caution">
    <text evidence="8">The sequence shown here is derived from an EMBL/GenBank/DDBJ whole genome shotgun (WGS) entry which is preliminary data.</text>
</comment>
<gene>
    <name evidence="8" type="ORF">J2S45_000205</name>
</gene>
<evidence type="ECO:0000256" key="6">
    <source>
        <dbReference type="SAM" id="SignalP"/>
    </source>
</evidence>
<comment type="similarity">
    <text evidence="2">Belongs to the bacterial solute-binding protein 8 family.</text>
</comment>
<evidence type="ECO:0000256" key="5">
    <source>
        <dbReference type="SAM" id="MobiDB-lite"/>
    </source>
</evidence>
<dbReference type="PANTHER" id="PTHR30532:SF28">
    <property type="entry name" value="PETROBACTIN-BINDING PROTEIN YCLQ"/>
    <property type="match status" value="1"/>
</dbReference>
<dbReference type="Gene3D" id="3.40.50.1980">
    <property type="entry name" value="Nitrogenase molybdenum iron protein domain"/>
    <property type="match status" value="2"/>
</dbReference>
<feature type="domain" description="Fe/B12 periplasmic-binding" evidence="7">
    <location>
        <begin position="73"/>
        <end position="342"/>
    </location>
</feature>
<dbReference type="PROSITE" id="PS51257">
    <property type="entry name" value="PROKAR_LIPOPROTEIN"/>
    <property type="match status" value="1"/>
</dbReference>
<dbReference type="Proteomes" id="UP001230145">
    <property type="component" value="Unassembled WGS sequence"/>
</dbReference>
<keyword evidence="9" id="KW-1185">Reference proteome</keyword>
<feature type="chain" id="PRO_5046234694" evidence="6">
    <location>
        <begin position="27"/>
        <end position="342"/>
    </location>
</feature>
<keyword evidence="4 6" id="KW-0732">Signal</keyword>
<evidence type="ECO:0000313" key="8">
    <source>
        <dbReference type="EMBL" id="MDP9831526.1"/>
    </source>
</evidence>
<evidence type="ECO:0000256" key="4">
    <source>
        <dbReference type="ARBA" id="ARBA00022729"/>
    </source>
</evidence>
<comment type="subcellular location">
    <subcellularLocation>
        <location evidence="1">Cell envelope</location>
    </subcellularLocation>
</comment>
<accession>A0ABT9PGB0</accession>
<dbReference type="InterPro" id="IPR002491">
    <property type="entry name" value="ABC_transptr_periplasmic_BD"/>
</dbReference>
<dbReference type="PANTHER" id="PTHR30532">
    <property type="entry name" value="IRON III DICITRATE-BINDING PERIPLASMIC PROTEIN"/>
    <property type="match status" value="1"/>
</dbReference>